<proteinExistence type="inferred from homology"/>
<dbReference type="PRINTS" id="PR00080">
    <property type="entry name" value="SDRFAMILY"/>
</dbReference>
<evidence type="ECO:0000313" key="8">
    <source>
        <dbReference type="EMBL" id="KAF7834015.1"/>
    </source>
</evidence>
<dbReference type="InterPro" id="IPR002347">
    <property type="entry name" value="SDR_fam"/>
</dbReference>
<evidence type="ECO:0000256" key="5">
    <source>
        <dbReference type="ARBA" id="ARBA00023002"/>
    </source>
</evidence>
<comment type="similarity">
    <text evidence="2 6">Belongs to the short-chain dehydrogenases/reductases (SDR) family.</text>
</comment>
<dbReference type="PRINTS" id="PR00081">
    <property type="entry name" value="GDHRDH"/>
</dbReference>
<dbReference type="GO" id="GO:0016020">
    <property type="term" value="C:membrane"/>
    <property type="evidence" value="ECO:0007669"/>
    <property type="project" value="UniProtKB-SubCell"/>
</dbReference>
<evidence type="ECO:0000256" key="7">
    <source>
        <dbReference type="SAM" id="Phobius"/>
    </source>
</evidence>
<feature type="transmembrane region" description="Helical" evidence="7">
    <location>
        <begin position="7"/>
        <end position="34"/>
    </location>
</feature>
<comment type="caution">
    <text evidence="8">The sequence shown here is derived from an EMBL/GenBank/DDBJ whole genome shotgun (WGS) entry which is preliminary data.</text>
</comment>
<dbReference type="EMBL" id="JAAIUW010000004">
    <property type="protein sequence ID" value="KAF7834015.1"/>
    <property type="molecule type" value="Genomic_DNA"/>
</dbReference>
<organism evidence="8 9">
    <name type="scientific">Senna tora</name>
    <dbReference type="NCBI Taxonomy" id="362788"/>
    <lineage>
        <taxon>Eukaryota</taxon>
        <taxon>Viridiplantae</taxon>
        <taxon>Streptophyta</taxon>
        <taxon>Embryophyta</taxon>
        <taxon>Tracheophyta</taxon>
        <taxon>Spermatophyta</taxon>
        <taxon>Magnoliopsida</taxon>
        <taxon>eudicotyledons</taxon>
        <taxon>Gunneridae</taxon>
        <taxon>Pentapetalae</taxon>
        <taxon>rosids</taxon>
        <taxon>fabids</taxon>
        <taxon>Fabales</taxon>
        <taxon>Fabaceae</taxon>
        <taxon>Caesalpinioideae</taxon>
        <taxon>Cassia clade</taxon>
        <taxon>Senna</taxon>
    </lineage>
</organism>
<dbReference type="Pfam" id="PF00106">
    <property type="entry name" value="adh_short"/>
    <property type="match status" value="1"/>
</dbReference>
<protein>
    <submittedName>
        <fullName evidence="8">11-beta-hydroxysteroid dehydrogenase-like 4A isoform X1</fullName>
    </submittedName>
</protein>
<gene>
    <name evidence="8" type="ORF">G2W53_008874</name>
</gene>
<evidence type="ECO:0000256" key="1">
    <source>
        <dbReference type="ARBA" id="ARBA00004606"/>
    </source>
</evidence>
<dbReference type="SUPFAM" id="SSF51735">
    <property type="entry name" value="NAD(P)-binding Rossmann-fold domains"/>
    <property type="match status" value="1"/>
</dbReference>
<dbReference type="GO" id="GO:0005829">
    <property type="term" value="C:cytosol"/>
    <property type="evidence" value="ECO:0007669"/>
    <property type="project" value="TreeGrafter"/>
</dbReference>
<evidence type="ECO:0000256" key="4">
    <source>
        <dbReference type="ARBA" id="ARBA00022968"/>
    </source>
</evidence>
<dbReference type="Gene3D" id="3.40.50.720">
    <property type="entry name" value="NAD(P)-binding Rossmann-like Domain"/>
    <property type="match status" value="1"/>
</dbReference>
<dbReference type="GO" id="GO:0016491">
    <property type="term" value="F:oxidoreductase activity"/>
    <property type="evidence" value="ECO:0007669"/>
    <property type="project" value="UniProtKB-KW"/>
</dbReference>
<evidence type="ECO:0000256" key="2">
    <source>
        <dbReference type="ARBA" id="ARBA00006484"/>
    </source>
</evidence>
<keyword evidence="5" id="KW-0560">Oxidoreductase</keyword>
<dbReference type="PANTHER" id="PTHR43391:SF69">
    <property type="entry name" value="11-BETA-HYDROXYSTEROID DEHYDROGENASE-LIKE 6"/>
    <property type="match status" value="1"/>
</dbReference>
<comment type="subcellular location">
    <subcellularLocation>
        <location evidence="1">Membrane</location>
        <topology evidence="1">Single-pass type II membrane protein</topology>
    </subcellularLocation>
</comment>
<keyword evidence="7" id="KW-0472">Membrane</keyword>
<evidence type="ECO:0000313" key="9">
    <source>
        <dbReference type="Proteomes" id="UP000634136"/>
    </source>
</evidence>
<dbReference type="OrthoDB" id="47007at2759"/>
<keyword evidence="7" id="KW-1133">Transmembrane helix</keyword>
<keyword evidence="4" id="KW-0735">Signal-anchor</keyword>
<sequence length="323" mass="35579">MSFINKLLNIALPLATILVIPILMLPLLIFKILLSIKNFMCPENLATKVVLITGSASGIGEQLAYEYGRQGAFLSLVDIKKDKLVAVADKARSLGSPHVIIIGADVSKVEDCKRFVDETVNYFGHLDHLVNNAGIAMVKAVENCHDVSMLSSVMDVNFWGAVYGTLFAIPHLKKRKGKIVVIASACGWYPLPTLSFYNASKAAMISFFETLRTEVGWAIGITIVTPGMIKTDLCMHDILDIESSMRIVPMGTAVECAKAVLKGVCRGDMYVTEPSWVKMMFPWKLLFPQFIDSAHRLVFRISSNNSGTNQNLHLSHTSELKAE</sequence>
<keyword evidence="3" id="KW-0521">NADP</keyword>
<dbReference type="PROSITE" id="PS00061">
    <property type="entry name" value="ADH_SHORT"/>
    <property type="match status" value="1"/>
</dbReference>
<name>A0A835C963_9FABA</name>
<dbReference type="Proteomes" id="UP000634136">
    <property type="component" value="Unassembled WGS sequence"/>
</dbReference>
<evidence type="ECO:0000256" key="3">
    <source>
        <dbReference type="ARBA" id="ARBA00022857"/>
    </source>
</evidence>
<dbReference type="AlphaFoldDB" id="A0A835C963"/>
<dbReference type="InterPro" id="IPR020904">
    <property type="entry name" value="Sc_DH/Rdtase_CS"/>
</dbReference>
<reference evidence="8" key="1">
    <citation type="submission" date="2020-09" db="EMBL/GenBank/DDBJ databases">
        <title>Genome-Enabled Discovery of Anthraquinone Biosynthesis in Senna tora.</title>
        <authorList>
            <person name="Kang S.-H."/>
            <person name="Pandey R.P."/>
            <person name="Lee C.-M."/>
            <person name="Sim J.-S."/>
            <person name="Jeong J.-T."/>
            <person name="Choi B.-S."/>
            <person name="Jung M."/>
            <person name="Ginzburg D."/>
            <person name="Zhao K."/>
            <person name="Won S.Y."/>
            <person name="Oh T.-J."/>
            <person name="Yu Y."/>
            <person name="Kim N.-H."/>
            <person name="Lee O.R."/>
            <person name="Lee T.-H."/>
            <person name="Bashyal P."/>
            <person name="Kim T.-S."/>
            <person name="Lee W.-H."/>
            <person name="Kawkins C."/>
            <person name="Kim C.-K."/>
            <person name="Kim J.S."/>
            <person name="Ahn B.O."/>
            <person name="Rhee S.Y."/>
            <person name="Sohng J.K."/>
        </authorList>
    </citation>
    <scope>NUCLEOTIDE SEQUENCE</scope>
    <source>
        <tissue evidence="8">Leaf</tissue>
    </source>
</reference>
<dbReference type="PANTHER" id="PTHR43391">
    <property type="entry name" value="RETINOL DEHYDROGENASE-RELATED"/>
    <property type="match status" value="1"/>
</dbReference>
<evidence type="ECO:0000256" key="6">
    <source>
        <dbReference type="RuleBase" id="RU000363"/>
    </source>
</evidence>
<keyword evidence="9" id="KW-1185">Reference proteome</keyword>
<dbReference type="InterPro" id="IPR036291">
    <property type="entry name" value="NAD(P)-bd_dom_sf"/>
</dbReference>
<keyword evidence="7" id="KW-0812">Transmembrane</keyword>
<accession>A0A835C963</accession>